<evidence type="ECO:0000256" key="6">
    <source>
        <dbReference type="ARBA" id="ARBA00022741"/>
    </source>
</evidence>
<evidence type="ECO:0000256" key="8">
    <source>
        <dbReference type="ARBA" id="ARBA00022840"/>
    </source>
</evidence>
<dbReference type="Proteomes" id="UP000715441">
    <property type="component" value="Unassembled WGS sequence"/>
</dbReference>
<proteinExistence type="inferred from homology"/>
<evidence type="ECO:0000313" key="12">
    <source>
        <dbReference type="EMBL" id="NKQ55620.1"/>
    </source>
</evidence>
<evidence type="ECO:0000256" key="10">
    <source>
        <dbReference type="HAMAP-Rule" id="MF_00165"/>
    </source>
</evidence>
<comment type="similarity">
    <text evidence="1 10">Belongs to the thymidylate kinase family.</text>
</comment>
<dbReference type="GO" id="GO:0004798">
    <property type="term" value="F:dTMP kinase activity"/>
    <property type="evidence" value="ECO:0007669"/>
    <property type="project" value="UniProtKB-EC"/>
</dbReference>
<evidence type="ECO:0000256" key="3">
    <source>
        <dbReference type="ARBA" id="ARBA00017144"/>
    </source>
</evidence>
<evidence type="ECO:0000259" key="11">
    <source>
        <dbReference type="Pfam" id="PF02223"/>
    </source>
</evidence>
<keyword evidence="5 10" id="KW-0545">Nucleotide biosynthesis</keyword>
<dbReference type="SUPFAM" id="SSF52540">
    <property type="entry name" value="P-loop containing nucleoside triphosphate hydrolases"/>
    <property type="match status" value="1"/>
</dbReference>
<dbReference type="Gene3D" id="3.40.50.300">
    <property type="entry name" value="P-loop containing nucleotide triphosphate hydrolases"/>
    <property type="match status" value="1"/>
</dbReference>
<comment type="caution">
    <text evidence="12">The sequence shown here is derived from an EMBL/GenBank/DDBJ whole genome shotgun (WGS) entry which is preliminary data.</text>
</comment>
<accession>A0ABX1J740</accession>
<keyword evidence="4 10" id="KW-0808">Transferase</keyword>
<evidence type="ECO:0000256" key="5">
    <source>
        <dbReference type="ARBA" id="ARBA00022727"/>
    </source>
</evidence>
<comment type="function">
    <text evidence="10">Phosphorylation of dTMP to form dTDP in both de novo and salvage pathways of dTTP synthesis.</text>
</comment>
<dbReference type="Pfam" id="PF02223">
    <property type="entry name" value="Thymidylate_kin"/>
    <property type="match status" value="1"/>
</dbReference>
<dbReference type="PANTHER" id="PTHR10344:SF4">
    <property type="entry name" value="UMP-CMP KINASE 2, MITOCHONDRIAL"/>
    <property type="match status" value="1"/>
</dbReference>
<dbReference type="EC" id="2.7.4.9" evidence="2 10"/>
<dbReference type="CDD" id="cd01672">
    <property type="entry name" value="TMPK"/>
    <property type="match status" value="1"/>
</dbReference>
<evidence type="ECO:0000256" key="9">
    <source>
        <dbReference type="ARBA" id="ARBA00048743"/>
    </source>
</evidence>
<keyword evidence="8 10" id="KW-0067">ATP-binding</keyword>
<feature type="domain" description="Thymidylate kinase-like" evidence="11">
    <location>
        <begin position="11"/>
        <end position="167"/>
    </location>
</feature>
<evidence type="ECO:0000256" key="2">
    <source>
        <dbReference type="ARBA" id="ARBA00012980"/>
    </source>
</evidence>
<dbReference type="NCBIfam" id="TIGR00041">
    <property type="entry name" value="DTMP_kinase"/>
    <property type="match status" value="1"/>
</dbReference>
<keyword evidence="6 10" id="KW-0547">Nucleotide-binding</keyword>
<dbReference type="InterPro" id="IPR027417">
    <property type="entry name" value="P-loop_NTPase"/>
</dbReference>
<evidence type="ECO:0000256" key="4">
    <source>
        <dbReference type="ARBA" id="ARBA00022679"/>
    </source>
</evidence>
<protein>
    <recommendedName>
        <fullName evidence="3 10">Thymidylate kinase</fullName>
        <ecNumber evidence="2 10">2.7.4.9</ecNumber>
    </recommendedName>
    <alternativeName>
        <fullName evidence="10">dTMP kinase</fullName>
    </alternativeName>
</protein>
<sequence>MHQPRGFFICVDGPCGVGKTTTVQALGDRLRAAGLPTHLTAEPTSQDIGALARARVHTDTSGHALACLFAADRYERLHTEIRPHVAAGDIVVSDRYVAAGLVMQRLDGVDLDFLCAINASVDPPDLAVILTADPALIAQRLRQRGPHNRYQHSPDISAEETALYLDAAHSLSAAGVQVLRLETSLYPPDTLATMIHTRIEALRQERLDSALPQKEPTP</sequence>
<organism evidence="12 13">
    <name type="scientific">Amycolatopsis acididurans</name>
    <dbReference type="NCBI Taxonomy" id="2724524"/>
    <lineage>
        <taxon>Bacteria</taxon>
        <taxon>Bacillati</taxon>
        <taxon>Actinomycetota</taxon>
        <taxon>Actinomycetes</taxon>
        <taxon>Pseudonocardiales</taxon>
        <taxon>Pseudonocardiaceae</taxon>
        <taxon>Amycolatopsis</taxon>
    </lineage>
</organism>
<evidence type="ECO:0000256" key="1">
    <source>
        <dbReference type="ARBA" id="ARBA00009776"/>
    </source>
</evidence>
<evidence type="ECO:0000256" key="7">
    <source>
        <dbReference type="ARBA" id="ARBA00022777"/>
    </source>
</evidence>
<dbReference type="EMBL" id="JAAXLS010000016">
    <property type="protein sequence ID" value="NKQ55620.1"/>
    <property type="molecule type" value="Genomic_DNA"/>
</dbReference>
<dbReference type="InterPro" id="IPR039430">
    <property type="entry name" value="Thymidylate_kin-like_dom"/>
</dbReference>
<comment type="caution">
    <text evidence="10">Lacks conserved residue(s) required for the propagation of feature annotation.</text>
</comment>
<evidence type="ECO:0000313" key="13">
    <source>
        <dbReference type="Proteomes" id="UP000715441"/>
    </source>
</evidence>
<gene>
    <name evidence="10 12" type="primary">tmk</name>
    <name evidence="12" type="ORF">HFP15_22305</name>
</gene>
<keyword evidence="13" id="KW-1185">Reference proteome</keyword>
<dbReference type="HAMAP" id="MF_00165">
    <property type="entry name" value="Thymidylate_kinase"/>
    <property type="match status" value="1"/>
</dbReference>
<dbReference type="InterPro" id="IPR018094">
    <property type="entry name" value="Thymidylate_kinase"/>
</dbReference>
<reference evidence="12 13" key="1">
    <citation type="submission" date="2020-04" db="EMBL/GenBank/DDBJ databases">
        <title>Novel species.</title>
        <authorList>
            <person name="Teo W.F.A."/>
            <person name="Lipun K."/>
            <person name="Srisuk N."/>
            <person name="Duangmal K."/>
        </authorList>
    </citation>
    <scope>NUCLEOTIDE SEQUENCE [LARGE SCALE GENOMIC DNA]</scope>
    <source>
        <strain evidence="12 13">K13G38</strain>
    </source>
</reference>
<dbReference type="PANTHER" id="PTHR10344">
    <property type="entry name" value="THYMIDYLATE KINASE"/>
    <property type="match status" value="1"/>
</dbReference>
<comment type="catalytic activity">
    <reaction evidence="9 10">
        <text>dTMP + ATP = dTDP + ADP</text>
        <dbReference type="Rhea" id="RHEA:13517"/>
        <dbReference type="ChEBI" id="CHEBI:30616"/>
        <dbReference type="ChEBI" id="CHEBI:58369"/>
        <dbReference type="ChEBI" id="CHEBI:63528"/>
        <dbReference type="ChEBI" id="CHEBI:456216"/>
        <dbReference type="EC" id="2.7.4.9"/>
    </reaction>
</comment>
<dbReference type="RefSeq" id="WP_168518656.1">
    <property type="nucleotide sequence ID" value="NZ_JAAXLS010000016.1"/>
</dbReference>
<keyword evidence="7 10" id="KW-0418">Kinase</keyword>
<name>A0ABX1J740_9PSEU</name>